<name>A0A8K0X3M7_9PEZI</name>
<accession>A0A8K0X3M7</accession>
<evidence type="ECO:0000313" key="3">
    <source>
        <dbReference type="Proteomes" id="UP000813385"/>
    </source>
</evidence>
<dbReference type="InterPro" id="IPR053007">
    <property type="entry name" value="CYP450_monoxygenase_sec-met"/>
</dbReference>
<dbReference type="AlphaFoldDB" id="A0A8K0X3M7"/>
<comment type="caution">
    <text evidence="2">The sequence shown here is derived from an EMBL/GenBank/DDBJ whole genome shotgun (WGS) entry which is preliminary data.</text>
</comment>
<proteinExistence type="predicted"/>
<dbReference type="OrthoDB" id="1470350at2759"/>
<protein>
    <submittedName>
        <fullName evidence="2">Cytochrome P450</fullName>
    </submittedName>
</protein>
<dbReference type="Proteomes" id="UP000813385">
    <property type="component" value="Unassembled WGS sequence"/>
</dbReference>
<dbReference type="GO" id="GO:0020037">
    <property type="term" value="F:heme binding"/>
    <property type="evidence" value="ECO:0007669"/>
    <property type="project" value="InterPro"/>
</dbReference>
<dbReference type="PANTHER" id="PTHR47582">
    <property type="entry name" value="P450, PUTATIVE (EUROFUNG)-RELATED"/>
    <property type="match status" value="1"/>
</dbReference>
<dbReference type="Pfam" id="PF00067">
    <property type="entry name" value="p450"/>
    <property type="match status" value="1"/>
</dbReference>
<feature type="transmembrane region" description="Helical" evidence="1">
    <location>
        <begin position="6"/>
        <end position="26"/>
    </location>
</feature>
<dbReference type="SUPFAM" id="SSF48264">
    <property type="entry name" value="Cytochrome P450"/>
    <property type="match status" value="1"/>
</dbReference>
<gene>
    <name evidence="2" type="ORF">B0T11DRAFT_75597</name>
</gene>
<sequence length="502" mass="56007">MLREAFYGLFGLITIAFSAEWILGLFDDPREPPHLQPRIPLLGHLMGIFRSGSRYFAVTSARTNADMYTLRIFHTKIYVSNTQSLIPLIQKASKTLSFHPFIQASAQFFGDANPETQKLFDGKVVDQFSHAMRGSLAPGPHLDAQNLNMGRRALAHIDDLIHKSEISLLNWIRIVVVDASSAGVYGEAHPFRDPKVEAAFWEWHGYIGAHMVGLDVTGKGYAARQIVFDAMAEYSKNIPSDAAFVLHERLRVFREAGISEEEAWKQESTFSFAVFPNTSPTLFWALFDIFSRPEILDAIRGELAAEAVSKDGDVFVLDVAAVKTKCHLILSMLQETQRTRGHTSGIRKVVSDTLLDGRYFLKKGNYIQMPTNPLSLSEKLWGPTAKTFDPFRFVPKETRDKTVPTGNKLMAWGFPPHLCPARQFAATEILIIVALLVLRVELTPATASGKWDKDFPFLGSDTATVPNPLKDIKLRVAPRQEGSGLWKLKMGNSMTRISLASG</sequence>
<dbReference type="CDD" id="cd11040">
    <property type="entry name" value="CYP7_CYP8-like"/>
    <property type="match status" value="1"/>
</dbReference>
<dbReference type="InterPro" id="IPR036396">
    <property type="entry name" value="Cyt_P450_sf"/>
</dbReference>
<keyword evidence="1" id="KW-1133">Transmembrane helix</keyword>
<organism evidence="2 3">
    <name type="scientific">Plectosphaerella cucumerina</name>
    <dbReference type="NCBI Taxonomy" id="40658"/>
    <lineage>
        <taxon>Eukaryota</taxon>
        <taxon>Fungi</taxon>
        <taxon>Dikarya</taxon>
        <taxon>Ascomycota</taxon>
        <taxon>Pezizomycotina</taxon>
        <taxon>Sordariomycetes</taxon>
        <taxon>Hypocreomycetidae</taxon>
        <taxon>Glomerellales</taxon>
        <taxon>Plectosphaerellaceae</taxon>
        <taxon>Plectosphaerella</taxon>
    </lineage>
</organism>
<dbReference type="Gene3D" id="1.10.630.10">
    <property type="entry name" value="Cytochrome P450"/>
    <property type="match status" value="1"/>
</dbReference>
<reference evidence="2" key="1">
    <citation type="journal article" date="2021" name="Nat. Commun.">
        <title>Genetic determinants of endophytism in the Arabidopsis root mycobiome.</title>
        <authorList>
            <person name="Mesny F."/>
            <person name="Miyauchi S."/>
            <person name="Thiergart T."/>
            <person name="Pickel B."/>
            <person name="Atanasova L."/>
            <person name="Karlsson M."/>
            <person name="Huettel B."/>
            <person name="Barry K.W."/>
            <person name="Haridas S."/>
            <person name="Chen C."/>
            <person name="Bauer D."/>
            <person name="Andreopoulos W."/>
            <person name="Pangilinan J."/>
            <person name="LaButti K."/>
            <person name="Riley R."/>
            <person name="Lipzen A."/>
            <person name="Clum A."/>
            <person name="Drula E."/>
            <person name="Henrissat B."/>
            <person name="Kohler A."/>
            <person name="Grigoriev I.V."/>
            <person name="Martin F.M."/>
            <person name="Hacquard S."/>
        </authorList>
    </citation>
    <scope>NUCLEOTIDE SEQUENCE</scope>
    <source>
        <strain evidence="2">MPI-CAGE-AT-0016</strain>
    </source>
</reference>
<dbReference type="GO" id="GO:0004497">
    <property type="term" value="F:monooxygenase activity"/>
    <property type="evidence" value="ECO:0007669"/>
    <property type="project" value="InterPro"/>
</dbReference>
<dbReference type="GO" id="GO:0016705">
    <property type="term" value="F:oxidoreductase activity, acting on paired donors, with incorporation or reduction of molecular oxygen"/>
    <property type="evidence" value="ECO:0007669"/>
    <property type="project" value="InterPro"/>
</dbReference>
<dbReference type="InterPro" id="IPR001128">
    <property type="entry name" value="Cyt_P450"/>
</dbReference>
<keyword evidence="3" id="KW-1185">Reference proteome</keyword>
<keyword evidence="1" id="KW-0472">Membrane</keyword>
<dbReference type="EMBL" id="JAGPXD010000003">
    <property type="protein sequence ID" value="KAH7361543.1"/>
    <property type="molecule type" value="Genomic_DNA"/>
</dbReference>
<keyword evidence="1" id="KW-0812">Transmembrane</keyword>
<evidence type="ECO:0000313" key="2">
    <source>
        <dbReference type="EMBL" id="KAH7361543.1"/>
    </source>
</evidence>
<evidence type="ECO:0000256" key="1">
    <source>
        <dbReference type="SAM" id="Phobius"/>
    </source>
</evidence>
<dbReference type="PANTHER" id="PTHR47582:SF1">
    <property type="entry name" value="P450, PUTATIVE (EUROFUNG)-RELATED"/>
    <property type="match status" value="1"/>
</dbReference>
<dbReference type="GO" id="GO:0005506">
    <property type="term" value="F:iron ion binding"/>
    <property type="evidence" value="ECO:0007669"/>
    <property type="project" value="InterPro"/>
</dbReference>